<dbReference type="GeneID" id="25416880"/>
<dbReference type="OrthoDB" id="3925621at2759"/>
<feature type="region of interest" description="Disordered" evidence="1">
    <location>
        <begin position="310"/>
        <end position="333"/>
    </location>
</feature>
<dbReference type="EMBL" id="KL584709">
    <property type="protein sequence ID" value="KEQ73525.1"/>
    <property type="molecule type" value="Genomic_DNA"/>
</dbReference>
<name>A0A074WK69_9PEZI</name>
<protein>
    <submittedName>
        <fullName evidence="2">Uncharacterized protein</fullName>
    </submittedName>
</protein>
<feature type="region of interest" description="Disordered" evidence="1">
    <location>
        <begin position="207"/>
        <end position="227"/>
    </location>
</feature>
<keyword evidence="3" id="KW-1185">Reference proteome</keyword>
<dbReference type="AlphaFoldDB" id="A0A074WK69"/>
<feature type="region of interest" description="Disordered" evidence="1">
    <location>
        <begin position="364"/>
        <end position="494"/>
    </location>
</feature>
<feature type="compositionally biased region" description="Polar residues" evidence="1">
    <location>
        <begin position="468"/>
        <end position="482"/>
    </location>
</feature>
<organism evidence="2 3">
    <name type="scientific">Aureobasidium namibiae CBS 147.97</name>
    <dbReference type="NCBI Taxonomy" id="1043004"/>
    <lineage>
        <taxon>Eukaryota</taxon>
        <taxon>Fungi</taxon>
        <taxon>Dikarya</taxon>
        <taxon>Ascomycota</taxon>
        <taxon>Pezizomycotina</taxon>
        <taxon>Dothideomycetes</taxon>
        <taxon>Dothideomycetidae</taxon>
        <taxon>Dothideales</taxon>
        <taxon>Saccotheciaceae</taxon>
        <taxon>Aureobasidium</taxon>
    </lineage>
</organism>
<proteinExistence type="predicted"/>
<feature type="compositionally biased region" description="Basic residues" evidence="1">
    <location>
        <begin position="384"/>
        <end position="394"/>
    </location>
</feature>
<feature type="compositionally biased region" description="Low complexity" evidence="1">
    <location>
        <begin position="310"/>
        <end position="324"/>
    </location>
</feature>
<reference evidence="2 3" key="1">
    <citation type="journal article" date="2014" name="BMC Genomics">
        <title>Genome sequencing of four Aureobasidium pullulans varieties: biotechnological potential, stress tolerance, and description of new species.</title>
        <authorList>
            <person name="Gostin Ar C."/>
            <person name="Ohm R.A."/>
            <person name="Kogej T."/>
            <person name="Sonjak S."/>
            <person name="Turk M."/>
            <person name="Zajc J."/>
            <person name="Zalar P."/>
            <person name="Grube M."/>
            <person name="Sun H."/>
            <person name="Han J."/>
            <person name="Sharma A."/>
            <person name="Chiniquy J."/>
            <person name="Ngan C.Y."/>
            <person name="Lipzen A."/>
            <person name="Barry K."/>
            <person name="Grigoriev I.V."/>
            <person name="Gunde-Cimerman N."/>
        </authorList>
    </citation>
    <scope>NUCLEOTIDE SEQUENCE [LARGE SCALE GENOMIC DNA]</scope>
    <source>
        <strain evidence="2 3">CBS 147.97</strain>
    </source>
</reference>
<sequence>MALKVGDILKRLGLRGAIIRYGEQWKTQEIKDLEEDIRAFYQKYEPYLKREEDYPFEFNTDLNDVLQRHGPRLWPDGLHNEGSTFWLFPAGEIDEYPEDICFSRHFEKIQPLFATLLAMRVKVYRSNQRHAELKAREKREAEVAAAANTITLDHPLSDSDLTDFDSHDELPSLVHAIKFTTEDGKAKVQEILKGEEFNLRKRKVATDSPSKSIKRPRKSTVPVEPFEPVEPVDQGYVQDISIWTTTNPESTHVASPPRLDNGHELLVAAASGRSHGFVSVNQTEQTEHNVHPMPPVQSGPEVPDSYDVMNPHMSNSSSPNNENHNLPETPGEGALLHTQYSLPQDKETSLSAQHVHDHQRALPEVFEPSSQPQTSDKFIPWPKINKRRAKRSKTALRPMLNDDDMELSAQDAQSMTELPSRPSSGPSDLPPQQEAPLASPALVDDSESSRKLMRRTHVRTPAAEPNVATFTPVSTQKRSYQTPYAHPPLSTPQSVSTSAVLDATNPHPATLHSPLVASTPTIAHMPPSADTPLSAQLITNHFAQAFVKFTLPLPNGRSANKMIKLTDCSDAFALHQAVIHRFKHALAGQIPSEIVVTSANEDYEIEADECGQHTWNEFMQTVVDTAPPGTCPIVALVRV</sequence>
<evidence type="ECO:0000313" key="3">
    <source>
        <dbReference type="Proteomes" id="UP000027730"/>
    </source>
</evidence>
<evidence type="ECO:0000256" key="1">
    <source>
        <dbReference type="SAM" id="MobiDB-lite"/>
    </source>
</evidence>
<dbReference type="Proteomes" id="UP000027730">
    <property type="component" value="Unassembled WGS sequence"/>
</dbReference>
<accession>A0A074WK69</accession>
<evidence type="ECO:0000313" key="2">
    <source>
        <dbReference type="EMBL" id="KEQ73525.1"/>
    </source>
</evidence>
<gene>
    <name evidence="2" type="ORF">M436DRAFT_81901</name>
</gene>
<dbReference type="RefSeq" id="XP_013427799.1">
    <property type="nucleotide sequence ID" value="XM_013572345.1"/>
</dbReference>
<feature type="compositionally biased region" description="Polar residues" evidence="1">
    <location>
        <begin position="410"/>
        <end position="426"/>
    </location>
</feature>
<dbReference type="HOGENOM" id="CLU_403833_0_0_1"/>